<proteinExistence type="predicted"/>
<dbReference type="EMBL" id="CAFBOG010000035">
    <property type="protein sequence ID" value="CAB4972968.1"/>
    <property type="molecule type" value="Genomic_DNA"/>
</dbReference>
<reference evidence="1" key="1">
    <citation type="submission" date="2020-05" db="EMBL/GenBank/DDBJ databases">
        <authorList>
            <person name="Chiriac C."/>
            <person name="Salcher M."/>
            <person name="Ghai R."/>
            <person name="Kavagutti S V."/>
        </authorList>
    </citation>
    <scope>NUCLEOTIDE SEQUENCE</scope>
</reference>
<dbReference type="AlphaFoldDB" id="A0A6J7LY62"/>
<organism evidence="1">
    <name type="scientific">freshwater metagenome</name>
    <dbReference type="NCBI Taxonomy" id="449393"/>
    <lineage>
        <taxon>unclassified sequences</taxon>
        <taxon>metagenomes</taxon>
        <taxon>ecological metagenomes</taxon>
    </lineage>
</organism>
<accession>A0A6J7LY62</accession>
<gene>
    <name evidence="1" type="ORF">UFOPK3914_00555</name>
</gene>
<evidence type="ECO:0000313" key="1">
    <source>
        <dbReference type="EMBL" id="CAB4972968.1"/>
    </source>
</evidence>
<name>A0A6J7LY62_9ZZZZ</name>
<sequence length="193" mass="21112">MSALQVEFTKNSVDTTPFPQSFLDSLFHLVLRAVRGFLGRVLRSQAQPDSSGALTSTASSVEFLKSDMVHFSQHLRNHENHTFESIKTVDLSYPSTCARSRLNHLHINERQLSAGLSDPAKAVSTRERVGAMRGVSHVGHRIESTTGYKFGNCTFSGSTTGSPTGGSSQATDWGFHAGPKVSHSNCHSIKYFR</sequence>
<protein>
    <submittedName>
        <fullName evidence="1">Unannotated protein</fullName>
    </submittedName>
</protein>